<comment type="caution">
    <text evidence="1">The sequence shown here is derived from an EMBL/GenBank/DDBJ whole genome shotgun (WGS) entry which is preliminary data.</text>
</comment>
<proteinExistence type="predicted"/>
<dbReference type="Proteomes" id="UP000609531">
    <property type="component" value="Unassembled WGS sequence"/>
</dbReference>
<name>A0A934MDE1_9HYPH</name>
<dbReference type="EMBL" id="JAEKJA010000007">
    <property type="protein sequence ID" value="MBJ3776247.1"/>
    <property type="molecule type" value="Genomic_DNA"/>
</dbReference>
<reference evidence="1" key="1">
    <citation type="submission" date="2020-12" db="EMBL/GenBank/DDBJ databases">
        <title>Bacterial taxonomy.</title>
        <authorList>
            <person name="Pan X."/>
        </authorList>
    </citation>
    <scope>NUCLEOTIDE SEQUENCE</scope>
    <source>
        <strain evidence="1">B2012</strain>
    </source>
</reference>
<dbReference type="Gene3D" id="3.30.70.240">
    <property type="match status" value="1"/>
</dbReference>
<evidence type="ECO:0000313" key="1">
    <source>
        <dbReference type="EMBL" id="MBJ3776247.1"/>
    </source>
</evidence>
<keyword evidence="2" id="KW-1185">Reference proteome</keyword>
<dbReference type="RefSeq" id="WP_198882120.1">
    <property type="nucleotide sequence ID" value="NZ_JAEKJA010000007.1"/>
</dbReference>
<gene>
    <name evidence="1" type="ORF">JCR33_11140</name>
</gene>
<protein>
    <submittedName>
        <fullName evidence="1">Uncharacterized protein</fullName>
    </submittedName>
</protein>
<organism evidence="1 2">
    <name type="scientific">Acuticoccus mangrovi</name>
    <dbReference type="NCBI Taxonomy" id="2796142"/>
    <lineage>
        <taxon>Bacteria</taxon>
        <taxon>Pseudomonadati</taxon>
        <taxon>Pseudomonadota</taxon>
        <taxon>Alphaproteobacteria</taxon>
        <taxon>Hyphomicrobiales</taxon>
        <taxon>Amorphaceae</taxon>
        <taxon>Acuticoccus</taxon>
    </lineage>
</organism>
<sequence>MAYALAVRISLERAAEALRLEQSDAAFDEEIVMLSNVMRDLGFTWEYGELYVYRGEQGMAAVMSAIDRMSRIDWIAESIEDVHAFRLTDEADLTGIVSRRAGGM</sequence>
<evidence type="ECO:0000313" key="2">
    <source>
        <dbReference type="Proteomes" id="UP000609531"/>
    </source>
</evidence>
<accession>A0A934MDE1</accession>
<dbReference type="AlphaFoldDB" id="A0A934MDE1"/>